<dbReference type="CDD" id="cd02620">
    <property type="entry name" value="Peptidase_C1A_CathepsinB"/>
    <property type="match status" value="1"/>
</dbReference>
<evidence type="ECO:0000256" key="9">
    <source>
        <dbReference type="SAM" id="MobiDB-lite"/>
    </source>
</evidence>
<dbReference type="GO" id="GO:0004197">
    <property type="term" value="F:cysteine-type endopeptidase activity"/>
    <property type="evidence" value="ECO:0007669"/>
    <property type="project" value="InterPro"/>
</dbReference>
<accession>A0A0V1HB55</accession>
<dbReference type="SUPFAM" id="SSF48366">
    <property type="entry name" value="Ras GEF"/>
    <property type="match status" value="1"/>
</dbReference>
<organism evidence="12 13">
    <name type="scientific">Trichinella zimbabwensis</name>
    <dbReference type="NCBI Taxonomy" id="268475"/>
    <lineage>
        <taxon>Eukaryota</taxon>
        <taxon>Metazoa</taxon>
        <taxon>Ecdysozoa</taxon>
        <taxon>Nematoda</taxon>
        <taxon>Enoplea</taxon>
        <taxon>Dorylaimia</taxon>
        <taxon>Trichinellida</taxon>
        <taxon>Trichinellidae</taxon>
        <taxon>Trichinella</taxon>
    </lineage>
</organism>
<dbReference type="Gene3D" id="3.90.70.10">
    <property type="entry name" value="Cysteine proteinases"/>
    <property type="match status" value="1"/>
</dbReference>
<evidence type="ECO:0000259" key="11">
    <source>
        <dbReference type="PROSITE" id="PS50212"/>
    </source>
</evidence>
<dbReference type="InterPro" id="IPR038765">
    <property type="entry name" value="Papain-like_cys_pep_sf"/>
</dbReference>
<keyword evidence="6" id="KW-0865">Zymogen</keyword>
<gene>
    <name evidence="12" type="primary">cpr-6</name>
    <name evidence="12" type="ORF">T11_2869</name>
</gene>
<dbReference type="Proteomes" id="UP000055024">
    <property type="component" value="Unassembled WGS sequence"/>
</dbReference>
<keyword evidence="1 8" id="KW-0344">Guanine-nucleotide releasing factor</keyword>
<dbReference type="InterPro" id="IPR000651">
    <property type="entry name" value="Ras-like_Gua-exchang_fac_N"/>
</dbReference>
<dbReference type="InterPro" id="IPR000169">
    <property type="entry name" value="Pept_cys_AS"/>
</dbReference>
<dbReference type="InterPro" id="IPR000668">
    <property type="entry name" value="Peptidase_C1A_C"/>
</dbReference>
<sequence length="1396" mass="158504">MRPGLVNHCHLSLSFSFSLYPLFKGAEIWPIVVVIFPKCLTRLPCFYSTVSGIPFGSRNRRLYFNKMVTYINNLQTTWKAGRNAYFETVPLHVIQGMMGVRRSSKLETNSIPLPVISYDHIDMEIPAEFDSRKQWPYCPTIGEIRDQSNCGSCWAFGAVEAISDRICIATDGRQKPHISSTDLLSCCKICGFGCQGGDPHQAWSFWVKYGLVTGGNYTTHDGCRPYPFAPCNHHSNGTLGPCSHDLEPTPICKRACQSTYKIQYSKDKYYGLKAYSLHSKESDLQKELMMNGPMEVAFQVYEDFLLYKTGVYQHHTGSALGGHAVRLLGWGEENGVPYWLLANSWNSEWGDEGFFKIYRGRDECGIESEAVAGLYKKPTLTSLCSVDCFKSRRNRSDIAALIEFMNDFIKMIFSITRKAKFNTQILLFVLRWFVLHINLLHQPNRLRSGVDCADCGAELKREPILRTEDRNSCDSSLTDSLDLSTDVTSAMNQIVQEDLLLNGETKDLVPPPRKHRQARRQETINPPPPKPPYSSALANASVARQTRQPRHLHPTNPTVRLKPASGDSGIFSFCNGSDTSLPETSDLSQSVYCNQSGAENDDADSFDAIIRNLQSLNASLLPCPSACEPLVVQKETRCDDECDGDEVVTETRVGDTIVKTTKIRKKKVWKSTIVKHCETVLPLNSETFNASSSILENFISNPALDSTRNVRLTESQIVRTEGVNMKKDEWNLDGEEQHFEPRTKLASFPVDLDALMQDEQSEAHCQLIGDTVKHCSVQSFKMNTSKKAVFQKTLINGNVTEELSAERYSTQLQASSLNKTYCNDQLQSSSGKAFAKENTSLSVSGKGSSFAEVSFRNANKSSTTANDGCDQRKRSAVSSYMQIFGNSQPSSAADFRSSALVSYERMRDRWHVNVSKSKQATIEFRLTSAHEDHCAHFDQANSSYENWLDIFENDQNVDYKNLCAFLFAKKQPKQLQIENANRKAIANVNYLYELDVRDHLFMKDGNDDCNIRGGLVDVLVAHAASACNSQNGFLYREAFLTTYRSYILPFDLLKKLVERYNHLSTQRASDEQTKSAKSCFSLIVRVVDELSHVEATSELLKFLVQFIHRLIVDGELLLARLLRQKFVEKYDEKLLAQQPNSCRPLFCRDPDQATKSHSIFHFKASLSEILQWSIDQAEEKCPHLTEFTNHFNKMSYWVRSQILLLADQRQREHCFVKFLKIMRHLRRLGNLNSCLALLSALDSGALRRLDWPRSAVDQLNQYSSLIDSSQSFKVYRTALAETKPPCLPYLGLILQDLTFVEVGNADYLPVEEVCVANVVNFAKRWQQQYNIKKNDNVLVFFNNFDDYANEEQIWAISERLKPRNMSTNTFYIDRSTEKKELFKRICCEHVVYMRVA</sequence>
<evidence type="ECO:0000313" key="13">
    <source>
        <dbReference type="Proteomes" id="UP000055024"/>
    </source>
</evidence>
<dbReference type="SUPFAM" id="SSF54001">
    <property type="entry name" value="Cysteine proteinases"/>
    <property type="match status" value="1"/>
</dbReference>
<comment type="caution">
    <text evidence="12">The sequence shown here is derived from an EMBL/GenBank/DDBJ whole genome shotgun (WGS) entry which is preliminary data.</text>
</comment>
<evidence type="ECO:0000256" key="5">
    <source>
        <dbReference type="ARBA" id="ARBA00022807"/>
    </source>
</evidence>
<dbReference type="InterPro" id="IPR008937">
    <property type="entry name" value="Ras-like_GEF"/>
</dbReference>
<dbReference type="GO" id="GO:0005886">
    <property type="term" value="C:plasma membrane"/>
    <property type="evidence" value="ECO:0007669"/>
    <property type="project" value="TreeGrafter"/>
</dbReference>
<dbReference type="PANTHER" id="PTHR23113">
    <property type="entry name" value="GUANINE NUCLEOTIDE EXCHANGE FACTOR"/>
    <property type="match status" value="1"/>
</dbReference>
<dbReference type="PANTHER" id="PTHR23113:SF224">
    <property type="entry name" value="RAP GUANINE NUCLEOTIDE EXCHANGE FACTOR 1"/>
    <property type="match status" value="1"/>
</dbReference>
<keyword evidence="3" id="KW-0732">Signal</keyword>
<evidence type="ECO:0000256" key="2">
    <source>
        <dbReference type="ARBA" id="ARBA00022670"/>
    </source>
</evidence>
<dbReference type="InterPro" id="IPR025660">
    <property type="entry name" value="Pept_his_AS"/>
</dbReference>
<dbReference type="Pfam" id="PF00617">
    <property type="entry name" value="RasGEF"/>
    <property type="match status" value="1"/>
</dbReference>
<feature type="region of interest" description="Disordered" evidence="9">
    <location>
        <begin position="502"/>
        <end position="562"/>
    </location>
</feature>
<evidence type="ECO:0000313" key="12">
    <source>
        <dbReference type="EMBL" id="KRZ07612.1"/>
    </source>
</evidence>
<dbReference type="PROSITE" id="PS00139">
    <property type="entry name" value="THIOL_PROTEASE_CYS"/>
    <property type="match status" value="1"/>
</dbReference>
<dbReference type="OrthoDB" id="25179at2759"/>
<dbReference type="PROSITE" id="PS50009">
    <property type="entry name" value="RASGEF_CAT"/>
    <property type="match status" value="1"/>
</dbReference>
<dbReference type="PROSITE" id="PS00640">
    <property type="entry name" value="THIOL_PROTEASE_ASN"/>
    <property type="match status" value="1"/>
</dbReference>
<dbReference type="SMART" id="SM00645">
    <property type="entry name" value="Pept_C1"/>
    <property type="match status" value="1"/>
</dbReference>
<feature type="compositionally biased region" description="Polar residues" evidence="9">
    <location>
        <begin position="536"/>
        <end position="546"/>
    </location>
</feature>
<dbReference type="Pfam" id="PF08127">
    <property type="entry name" value="Propeptide_C1"/>
    <property type="match status" value="1"/>
</dbReference>
<dbReference type="InterPro" id="IPR001895">
    <property type="entry name" value="RASGEF_cat_dom"/>
</dbReference>
<name>A0A0V1HB55_9BILA</name>
<feature type="domain" description="Ras-GEF" evidence="10">
    <location>
        <begin position="1149"/>
        <end position="1363"/>
    </location>
</feature>
<proteinExistence type="predicted"/>
<feature type="domain" description="N-terminal Ras-GEF" evidence="11">
    <location>
        <begin position="1007"/>
        <end position="1131"/>
    </location>
</feature>
<evidence type="ECO:0000256" key="8">
    <source>
        <dbReference type="PROSITE-ProRule" id="PRU00168"/>
    </source>
</evidence>
<dbReference type="SMART" id="SM00147">
    <property type="entry name" value="RasGEF"/>
    <property type="match status" value="1"/>
</dbReference>
<dbReference type="EMBL" id="JYDP01000099">
    <property type="protein sequence ID" value="KRZ07612.1"/>
    <property type="molecule type" value="Genomic_DNA"/>
</dbReference>
<dbReference type="InterPro" id="IPR025661">
    <property type="entry name" value="Pept_asp_AS"/>
</dbReference>
<evidence type="ECO:0000256" key="3">
    <source>
        <dbReference type="ARBA" id="ARBA00022729"/>
    </source>
</evidence>
<evidence type="ECO:0000256" key="4">
    <source>
        <dbReference type="ARBA" id="ARBA00022801"/>
    </source>
</evidence>
<reference evidence="12 13" key="1">
    <citation type="submission" date="2015-01" db="EMBL/GenBank/DDBJ databases">
        <title>Evolution of Trichinella species and genotypes.</title>
        <authorList>
            <person name="Korhonen P.K."/>
            <person name="Edoardo P."/>
            <person name="Giuseppe L.R."/>
            <person name="Gasser R.B."/>
        </authorList>
    </citation>
    <scope>NUCLEOTIDE SEQUENCE [LARGE SCALE GENOMIC DNA]</scope>
    <source>
        <strain evidence="12">ISS1029</strain>
    </source>
</reference>
<evidence type="ECO:0000256" key="6">
    <source>
        <dbReference type="ARBA" id="ARBA00023145"/>
    </source>
</evidence>
<keyword evidence="4" id="KW-0378">Hydrolase</keyword>
<dbReference type="InterPro" id="IPR036964">
    <property type="entry name" value="RASGEF_cat_dom_sf"/>
</dbReference>
<keyword evidence="2" id="KW-0645">Protease</keyword>
<dbReference type="FunFam" id="3.90.70.10:FF:000031">
    <property type="entry name" value="Cathepsin B"/>
    <property type="match status" value="1"/>
</dbReference>
<evidence type="ECO:0000256" key="7">
    <source>
        <dbReference type="ARBA" id="ARBA00023157"/>
    </source>
</evidence>
<keyword evidence="7" id="KW-1015">Disulfide bond</keyword>
<dbReference type="PROSITE" id="PS00639">
    <property type="entry name" value="THIOL_PROTEASE_HIS"/>
    <property type="match status" value="1"/>
</dbReference>
<dbReference type="GO" id="GO:0007265">
    <property type="term" value="P:Ras protein signal transduction"/>
    <property type="evidence" value="ECO:0007669"/>
    <property type="project" value="TreeGrafter"/>
</dbReference>
<dbReference type="PRINTS" id="PR00705">
    <property type="entry name" value="PAPAIN"/>
</dbReference>
<dbReference type="SMART" id="SM00229">
    <property type="entry name" value="RasGEFN"/>
    <property type="match status" value="1"/>
</dbReference>
<dbReference type="GO" id="GO:0006508">
    <property type="term" value="P:proteolysis"/>
    <property type="evidence" value="ECO:0007669"/>
    <property type="project" value="UniProtKB-KW"/>
</dbReference>
<dbReference type="GO" id="GO:0005085">
    <property type="term" value="F:guanyl-nucleotide exchange factor activity"/>
    <property type="evidence" value="ECO:0007669"/>
    <property type="project" value="UniProtKB-KW"/>
</dbReference>
<dbReference type="InterPro" id="IPR023578">
    <property type="entry name" value="Ras_GEF_dom_sf"/>
</dbReference>
<evidence type="ECO:0000256" key="1">
    <source>
        <dbReference type="ARBA" id="ARBA00022658"/>
    </source>
</evidence>
<protein>
    <submittedName>
        <fullName evidence="12">Cathepsin B-like cysteine proteinase 6</fullName>
    </submittedName>
</protein>
<evidence type="ECO:0000259" key="10">
    <source>
        <dbReference type="PROSITE" id="PS50009"/>
    </source>
</evidence>
<keyword evidence="13" id="KW-1185">Reference proteome</keyword>
<dbReference type="Pfam" id="PF00618">
    <property type="entry name" value="RasGEF_N"/>
    <property type="match status" value="1"/>
</dbReference>
<dbReference type="InterPro" id="IPR012599">
    <property type="entry name" value="Propeptide_C1A"/>
</dbReference>
<dbReference type="Gene3D" id="1.10.840.10">
    <property type="entry name" value="Ras guanine-nucleotide exchange factors catalytic domain"/>
    <property type="match status" value="1"/>
</dbReference>
<dbReference type="Pfam" id="PF00112">
    <property type="entry name" value="Peptidase_C1"/>
    <property type="match status" value="1"/>
</dbReference>
<keyword evidence="5" id="KW-0788">Thiol protease</keyword>
<dbReference type="Gene3D" id="1.20.870.10">
    <property type="entry name" value="Son of sevenless (SoS) protein Chain: S domain 1"/>
    <property type="match status" value="1"/>
</dbReference>
<dbReference type="CDD" id="cd06224">
    <property type="entry name" value="REM"/>
    <property type="match status" value="1"/>
</dbReference>
<dbReference type="PROSITE" id="PS50212">
    <property type="entry name" value="RASGEF_NTER"/>
    <property type="match status" value="1"/>
</dbReference>